<evidence type="ECO:0000313" key="2">
    <source>
        <dbReference type="EMBL" id="TQM78922.1"/>
    </source>
</evidence>
<gene>
    <name evidence="2" type="ORF">FHX81_1211</name>
</gene>
<comment type="caution">
    <text evidence="2">The sequence shown here is derived from an EMBL/GenBank/DDBJ whole genome shotgun (WGS) entry which is preliminary data.</text>
</comment>
<name>A0A543J7Y2_9PSEU</name>
<dbReference type="OrthoDB" id="3539048at2"/>
<dbReference type="AlphaFoldDB" id="A0A543J7Y2"/>
<protein>
    <recommendedName>
        <fullName evidence="1">DUF7455 domain-containing protein</fullName>
    </recommendedName>
</protein>
<proteinExistence type="predicted"/>
<feature type="domain" description="DUF7455" evidence="1">
    <location>
        <begin position="16"/>
        <end position="60"/>
    </location>
</feature>
<dbReference type="Proteomes" id="UP000316628">
    <property type="component" value="Unassembled WGS sequence"/>
</dbReference>
<organism evidence="2 3">
    <name type="scientific">Saccharothrix saharensis</name>
    <dbReference type="NCBI Taxonomy" id="571190"/>
    <lineage>
        <taxon>Bacteria</taxon>
        <taxon>Bacillati</taxon>
        <taxon>Actinomycetota</taxon>
        <taxon>Actinomycetes</taxon>
        <taxon>Pseudonocardiales</taxon>
        <taxon>Pseudonocardiaceae</taxon>
        <taxon>Saccharothrix</taxon>
    </lineage>
</organism>
<dbReference type="Pfam" id="PF24254">
    <property type="entry name" value="DUF7455"/>
    <property type="match status" value="1"/>
</dbReference>
<sequence>MTIALDTITTALNPVVDRCDRCGARAWVRVVLEDGQLTFCDHHERRHRAALERVAVRIEHHVDVRDS</sequence>
<dbReference type="InterPro" id="IPR055878">
    <property type="entry name" value="DUF7455"/>
</dbReference>
<keyword evidence="3" id="KW-1185">Reference proteome</keyword>
<evidence type="ECO:0000259" key="1">
    <source>
        <dbReference type="Pfam" id="PF24254"/>
    </source>
</evidence>
<dbReference type="EMBL" id="VFPP01000001">
    <property type="protein sequence ID" value="TQM78922.1"/>
    <property type="molecule type" value="Genomic_DNA"/>
</dbReference>
<evidence type="ECO:0000313" key="3">
    <source>
        <dbReference type="Proteomes" id="UP000316628"/>
    </source>
</evidence>
<accession>A0A543J7Y2</accession>
<dbReference type="RefSeq" id="WP_141975843.1">
    <property type="nucleotide sequence ID" value="NZ_VFPP01000001.1"/>
</dbReference>
<reference evidence="2 3" key="1">
    <citation type="submission" date="2019-06" db="EMBL/GenBank/DDBJ databases">
        <title>Sequencing the genomes of 1000 actinobacteria strains.</title>
        <authorList>
            <person name="Klenk H.-P."/>
        </authorList>
    </citation>
    <scope>NUCLEOTIDE SEQUENCE [LARGE SCALE GENOMIC DNA]</scope>
    <source>
        <strain evidence="2 3">DSM 45456</strain>
    </source>
</reference>